<feature type="transmembrane region" description="Helical" evidence="1">
    <location>
        <begin position="192"/>
        <end position="219"/>
    </location>
</feature>
<feature type="transmembrane region" description="Helical" evidence="1">
    <location>
        <begin position="12"/>
        <end position="36"/>
    </location>
</feature>
<feature type="transmembrane region" description="Helical" evidence="1">
    <location>
        <begin position="282"/>
        <end position="303"/>
    </location>
</feature>
<dbReference type="PANTHER" id="PTHR46964">
    <property type="entry name" value="SERPENTINE RECEPTOR, CLASS I-RELATED"/>
    <property type="match status" value="1"/>
</dbReference>
<dbReference type="OrthoDB" id="5844763at2759"/>
<dbReference type="Proteomes" id="UP001152747">
    <property type="component" value="Unassembled WGS sequence"/>
</dbReference>
<feature type="transmembrane region" description="Helical" evidence="1">
    <location>
        <begin position="93"/>
        <end position="113"/>
    </location>
</feature>
<keyword evidence="1" id="KW-0812">Transmembrane</keyword>
<accession>A0A9P1I4F3</accession>
<name>A0A9P1I4F3_9PELO</name>
<evidence type="ECO:0000313" key="2">
    <source>
        <dbReference type="EMBL" id="CAI5438012.1"/>
    </source>
</evidence>
<sequence length="337" mass="38761">MDLECLSEPPIYFPLVLHIIALISFPINCFGCYLVVAKSPKNSKYKYCQLYLQIVTFIVENYMSWIGAGYYYFPLVGGYNTSFIANSFITTHTSVVFYFFTFCFELPALLSCFQYRADAAADLNPKKRIPRCFTYFLCILCHSFPFVVATSLAFADTSKEDKYRTVALYFPKCIHILSHPGFVIYDYRTNPWLVMAGLSTMIWVFSFAGYFIFLVIYTIGILQKMRKHMSAATFKLHKTALIALTLQVVIPFSFILIPLTIIFIVVLKQLSSWQEIATDTMFLISCHSMVSTIVMICCNGRYLDVVRSFFTDRLRIKHLQLPKTTIAERTITVIAHN</sequence>
<dbReference type="PANTHER" id="PTHR46964:SF2">
    <property type="entry name" value="SERPENTINE RECEPTOR, CLASS T"/>
    <property type="match status" value="1"/>
</dbReference>
<reference evidence="2" key="1">
    <citation type="submission" date="2022-11" db="EMBL/GenBank/DDBJ databases">
        <authorList>
            <person name="Kikuchi T."/>
        </authorList>
    </citation>
    <scope>NUCLEOTIDE SEQUENCE</scope>
    <source>
        <strain evidence="2">PS1010</strain>
    </source>
</reference>
<evidence type="ECO:0008006" key="4">
    <source>
        <dbReference type="Google" id="ProtNLM"/>
    </source>
</evidence>
<keyword evidence="1" id="KW-0472">Membrane</keyword>
<keyword evidence="1" id="KW-1133">Transmembrane helix</keyword>
<comment type="caution">
    <text evidence="2">The sequence shown here is derived from an EMBL/GenBank/DDBJ whole genome shotgun (WGS) entry which is preliminary data.</text>
</comment>
<evidence type="ECO:0000256" key="1">
    <source>
        <dbReference type="SAM" id="Phobius"/>
    </source>
</evidence>
<gene>
    <name evidence="2" type="ORF">CAMP_LOCUS649</name>
</gene>
<keyword evidence="3" id="KW-1185">Reference proteome</keyword>
<dbReference type="EMBL" id="CANHGI010000001">
    <property type="protein sequence ID" value="CAI5438012.1"/>
    <property type="molecule type" value="Genomic_DNA"/>
</dbReference>
<dbReference type="Pfam" id="PF10327">
    <property type="entry name" value="7TM_GPCR_Sri"/>
    <property type="match status" value="1"/>
</dbReference>
<proteinExistence type="predicted"/>
<evidence type="ECO:0000313" key="3">
    <source>
        <dbReference type="Proteomes" id="UP001152747"/>
    </source>
</evidence>
<dbReference type="AlphaFoldDB" id="A0A9P1I4F3"/>
<feature type="transmembrane region" description="Helical" evidence="1">
    <location>
        <begin position="48"/>
        <end position="73"/>
    </location>
</feature>
<feature type="transmembrane region" description="Helical" evidence="1">
    <location>
        <begin position="240"/>
        <end position="267"/>
    </location>
</feature>
<feature type="transmembrane region" description="Helical" evidence="1">
    <location>
        <begin position="133"/>
        <end position="155"/>
    </location>
</feature>
<dbReference type="InterPro" id="IPR019429">
    <property type="entry name" value="7TM_GPCR_serpentine_rcpt_Sri"/>
</dbReference>
<protein>
    <recommendedName>
        <fullName evidence="4">Serpentine Receptor, class I</fullName>
    </recommendedName>
</protein>
<organism evidence="2 3">
    <name type="scientific">Caenorhabditis angaria</name>
    <dbReference type="NCBI Taxonomy" id="860376"/>
    <lineage>
        <taxon>Eukaryota</taxon>
        <taxon>Metazoa</taxon>
        <taxon>Ecdysozoa</taxon>
        <taxon>Nematoda</taxon>
        <taxon>Chromadorea</taxon>
        <taxon>Rhabditida</taxon>
        <taxon>Rhabditina</taxon>
        <taxon>Rhabditomorpha</taxon>
        <taxon>Rhabditoidea</taxon>
        <taxon>Rhabditidae</taxon>
        <taxon>Peloderinae</taxon>
        <taxon>Caenorhabditis</taxon>
    </lineage>
</organism>